<reference evidence="2 3" key="1">
    <citation type="journal article" date="2024" name="Commun. Biol.">
        <title>Comparative genomic analysis of thermophilic fungi reveals convergent evolutionary adaptations and gene losses.</title>
        <authorList>
            <person name="Steindorff A.S."/>
            <person name="Aguilar-Pontes M.V."/>
            <person name="Robinson A.J."/>
            <person name="Andreopoulos B."/>
            <person name="LaButti K."/>
            <person name="Kuo A."/>
            <person name="Mondo S."/>
            <person name="Riley R."/>
            <person name="Otillar R."/>
            <person name="Haridas S."/>
            <person name="Lipzen A."/>
            <person name="Grimwood J."/>
            <person name="Schmutz J."/>
            <person name="Clum A."/>
            <person name="Reid I.D."/>
            <person name="Moisan M.C."/>
            <person name="Butler G."/>
            <person name="Nguyen T.T.M."/>
            <person name="Dewar K."/>
            <person name="Conant G."/>
            <person name="Drula E."/>
            <person name="Henrissat B."/>
            <person name="Hansel C."/>
            <person name="Singer S."/>
            <person name="Hutchinson M.I."/>
            <person name="de Vries R.P."/>
            <person name="Natvig D.O."/>
            <person name="Powell A.J."/>
            <person name="Tsang A."/>
            <person name="Grigoriev I.V."/>
        </authorList>
    </citation>
    <scope>NUCLEOTIDE SEQUENCE [LARGE SCALE GENOMIC DNA]</scope>
    <source>
        <strain evidence="2 3">CBS 494.80</strain>
    </source>
</reference>
<proteinExistence type="predicted"/>
<keyword evidence="3" id="KW-1185">Reference proteome</keyword>
<feature type="signal peptide" evidence="1">
    <location>
        <begin position="1"/>
        <end position="17"/>
    </location>
</feature>
<dbReference type="EMBL" id="JAZHXI010000021">
    <property type="protein sequence ID" value="KAL2060605.1"/>
    <property type="molecule type" value="Genomic_DNA"/>
</dbReference>
<sequence length="80" mass="8265">MRFSVIMIALFSTLAVAAPEIYENLAPRGSPCGEGCSSGGSSSDACCVTPGENCCYVCKDGSDSDCAPEVTERSIFGITE</sequence>
<gene>
    <name evidence="2" type="ORF">VTL71DRAFT_9246</name>
</gene>
<evidence type="ECO:0000256" key="1">
    <source>
        <dbReference type="SAM" id="SignalP"/>
    </source>
</evidence>
<organism evidence="2 3">
    <name type="scientific">Oculimacula yallundae</name>
    <dbReference type="NCBI Taxonomy" id="86028"/>
    <lineage>
        <taxon>Eukaryota</taxon>
        <taxon>Fungi</taxon>
        <taxon>Dikarya</taxon>
        <taxon>Ascomycota</taxon>
        <taxon>Pezizomycotina</taxon>
        <taxon>Leotiomycetes</taxon>
        <taxon>Helotiales</taxon>
        <taxon>Ploettnerulaceae</taxon>
        <taxon>Oculimacula</taxon>
    </lineage>
</organism>
<feature type="chain" id="PRO_5046972518" evidence="1">
    <location>
        <begin position="18"/>
        <end position="80"/>
    </location>
</feature>
<accession>A0ABR4BSH9</accession>
<evidence type="ECO:0000313" key="2">
    <source>
        <dbReference type="EMBL" id="KAL2060605.1"/>
    </source>
</evidence>
<keyword evidence="1" id="KW-0732">Signal</keyword>
<evidence type="ECO:0000313" key="3">
    <source>
        <dbReference type="Proteomes" id="UP001595075"/>
    </source>
</evidence>
<dbReference type="Proteomes" id="UP001595075">
    <property type="component" value="Unassembled WGS sequence"/>
</dbReference>
<comment type="caution">
    <text evidence="2">The sequence shown here is derived from an EMBL/GenBank/DDBJ whole genome shotgun (WGS) entry which is preliminary data.</text>
</comment>
<protein>
    <submittedName>
        <fullName evidence="2">Uncharacterized protein</fullName>
    </submittedName>
</protein>
<name>A0ABR4BSH9_9HELO</name>